<dbReference type="Proteomes" id="UP001500751">
    <property type="component" value="Unassembled WGS sequence"/>
</dbReference>
<organism evidence="2 3">
    <name type="scientific">Catenulispora yoronensis</name>
    <dbReference type="NCBI Taxonomy" id="450799"/>
    <lineage>
        <taxon>Bacteria</taxon>
        <taxon>Bacillati</taxon>
        <taxon>Actinomycetota</taxon>
        <taxon>Actinomycetes</taxon>
        <taxon>Catenulisporales</taxon>
        <taxon>Catenulisporaceae</taxon>
        <taxon>Catenulispora</taxon>
    </lineage>
</organism>
<protein>
    <submittedName>
        <fullName evidence="2">Uncharacterized protein</fullName>
    </submittedName>
</protein>
<comment type="caution">
    <text evidence="2">The sequence shown here is derived from an EMBL/GenBank/DDBJ whole genome shotgun (WGS) entry which is preliminary data.</text>
</comment>
<name>A0ABN2UF63_9ACTN</name>
<feature type="transmembrane region" description="Helical" evidence="1">
    <location>
        <begin position="6"/>
        <end position="39"/>
    </location>
</feature>
<dbReference type="RefSeq" id="WP_344667162.1">
    <property type="nucleotide sequence ID" value="NZ_BAAAQN010000022.1"/>
</dbReference>
<evidence type="ECO:0000313" key="3">
    <source>
        <dbReference type="Proteomes" id="UP001500751"/>
    </source>
</evidence>
<sequence>MVTVPLIGILAAVVFFAVRSGYTTVLVALVVALFGFLLADSSFAPTINHMLASIRH</sequence>
<proteinExistence type="predicted"/>
<keyword evidence="3" id="KW-1185">Reference proteome</keyword>
<keyword evidence="1" id="KW-0812">Transmembrane</keyword>
<reference evidence="2 3" key="1">
    <citation type="journal article" date="2019" name="Int. J. Syst. Evol. Microbiol.">
        <title>The Global Catalogue of Microorganisms (GCM) 10K type strain sequencing project: providing services to taxonomists for standard genome sequencing and annotation.</title>
        <authorList>
            <consortium name="The Broad Institute Genomics Platform"/>
            <consortium name="The Broad Institute Genome Sequencing Center for Infectious Disease"/>
            <person name="Wu L."/>
            <person name="Ma J."/>
        </authorList>
    </citation>
    <scope>NUCLEOTIDE SEQUENCE [LARGE SCALE GENOMIC DNA]</scope>
    <source>
        <strain evidence="2 3">JCM 16014</strain>
    </source>
</reference>
<dbReference type="EMBL" id="BAAAQN010000022">
    <property type="protein sequence ID" value="GAA2035405.1"/>
    <property type="molecule type" value="Genomic_DNA"/>
</dbReference>
<evidence type="ECO:0000256" key="1">
    <source>
        <dbReference type="SAM" id="Phobius"/>
    </source>
</evidence>
<gene>
    <name evidence="2" type="ORF">GCM10009839_40130</name>
</gene>
<evidence type="ECO:0000313" key="2">
    <source>
        <dbReference type="EMBL" id="GAA2035405.1"/>
    </source>
</evidence>
<accession>A0ABN2UF63</accession>
<keyword evidence="1" id="KW-1133">Transmembrane helix</keyword>
<keyword evidence="1" id="KW-0472">Membrane</keyword>